<dbReference type="PANTHER" id="PTHR11527">
    <property type="entry name" value="HEAT-SHOCK PROTEIN 20 FAMILY MEMBER"/>
    <property type="match status" value="1"/>
</dbReference>
<evidence type="ECO:0000313" key="7">
    <source>
        <dbReference type="Proteomes" id="UP000193285"/>
    </source>
</evidence>
<proteinExistence type="inferred from homology"/>
<evidence type="ECO:0000256" key="3">
    <source>
        <dbReference type="SAM" id="MobiDB-lite"/>
    </source>
</evidence>
<dbReference type="Proteomes" id="UP000193801">
    <property type="component" value="Unassembled WGS sequence"/>
</dbReference>
<dbReference type="EMBL" id="LQPK01000034">
    <property type="protein sequence ID" value="ORW28074.1"/>
    <property type="molecule type" value="Genomic_DNA"/>
</dbReference>
<evidence type="ECO:0000313" key="5">
    <source>
        <dbReference type="EMBL" id="ORW28074.1"/>
    </source>
</evidence>
<evidence type="ECO:0000313" key="6">
    <source>
        <dbReference type="EMBL" id="ORW41754.1"/>
    </source>
</evidence>
<dbReference type="InterPro" id="IPR002068">
    <property type="entry name" value="A-crystallin/Hsp20_dom"/>
</dbReference>
<evidence type="ECO:0000256" key="1">
    <source>
        <dbReference type="PROSITE-ProRule" id="PRU00285"/>
    </source>
</evidence>
<gene>
    <name evidence="6" type="ORF">AWB90_20995</name>
    <name evidence="5" type="ORF">AWB91_02355</name>
</gene>
<comment type="similarity">
    <text evidence="1 2">Belongs to the small heat shock protein (HSP20) family.</text>
</comment>
<feature type="domain" description="SHSP" evidence="4">
    <location>
        <begin position="22"/>
        <end position="133"/>
    </location>
</feature>
<evidence type="ECO:0000313" key="8">
    <source>
        <dbReference type="Proteomes" id="UP000193801"/>
    </source>
</evidence>
<reference evidence="5" key="3">
    <citation type="submission" date="2016-01" db="EMBL/GenBank/DDBJ databases">
        <authorList>
            <person name="Ana R.F.D.C."/>
            <person name="Tarcisio F."/>
            <person name="Maria L.L."/>
            <person name="Monica P."/>
            <person name="Wana L.O.D.C."/>
            <person name="Elisabetta G."/>
            <person name="Jeann R.D.C.B."/>
            <person name="Veronica D.S."/>
            <person name="Karla V.B.L."/>
            <person name="Roberto B."/>
            <person name="Antonella G."/>
            <person name="Anna F."/>
            <person name="Alessandro M."/>
            <person name="Pamela F."/>
            <person name="Francesca D.L."/>
            <person name="Giulia F.S."/>
            <person name="Sara T."/>
            <person name="Fabio R."/>
            <person name="Olivier J."/>
            <person name="Nicola S."/>
            <person name="Enrico T."/>
        </authorList>
    </citation>
    <scope>NUCLEOTIDE SEQUENCE</scope>
    <source>
        <strain evidence="5">FI-07156</strain>
    </source>
</reference>
<reference evidence="7 8" key="1">
    <citation type="journal article" date="2015" name="Emerg. Microbes Infect.">
        <title>Characterization of 17 strains belonging to the Mycobacterium simiae complex and description of Mycobacterium paraense sp. nov.</title>
        <authorList>
            <person name="Fusco da Costa A.R."/>
            <person name="Fedrizzi T."/>
            <person name="Lopes M.L."/>
            <person name="Pecorari M."/>
            <person name="Oliveira da Costa W.L."/>
            <person name="Giacobazzi E."/>
            <person name="da Costa Bahia J.R."/>
            <person name="De Sanctis V."/>
            <person name="Batista Lima K.V."/>
            <person name="Bertorelli R."/>
            <person name="Grottola A."/>
            <person name="Fabio A."/>
            <person name="Mariottini A."/>
            <person name="Ferretti P."/>
            <person name="Di Leva F."/>
            <person name="Fregni Serpini G."/>
            <person name="Tagliazucchi S."/>
            <person name="Rumpianesi F."/>
            <person name="Jousson O."/>
            <person name="Segata N."/>
            <person name="Tortoli E."/>
        </authorList>
    </citation>
    <scope>NUCLEOTIDE SEQUENCE [LARGE SCALE GENOMIC DNA]</scope>
    <source>
        <strain evidence="5 8">FI-07156</strain>
        <strain evidence="6 7">IEC33</strain>
    </source>
</reference>
<name>A0A1X2A6G7_9MYCO</name>
<dbReference type="Proteomes" id="UP000193285">
    <property type="component" value="Unassembled WGS sequence"/>
</dbReference>
<dbReference type="CDD" id="cd06464">
    <property type="entry name" value="ACD_sHsps-like"/>
    <property type="match status" value="1"/>
</dbReference>
<dbReference type="Pfam" id="PF00011">
    <property type="entry name" value="HSP20"/>
    <property type="match status" value="1"/>
</dbReference>
<accession>A0A1X2A6G7</accession>
<dbReference type="Gene3D" id="2.60.40.790">
    <property type="match status" value="1"/>
</dbReference>
<dbReference type="OrthoDB" id="5242916at2"/>
<dbReference type="STRING" id="767916.AWB91_02355"/>
<feature type="region of interest" description="Disordered" evidence="3">
    <location>
        <begin position="125"/>
        <end position="152"/>
    </location>
</feature>
<evidence type="ECO:0000259" key="4">
    <source>
        <dbReference type="PROSITE" id="PS01031"/>
    </source>
</evidence>
<dbReference type="AlphaFoldDB" id="A0A1X2A6G7"/>
<organism evidence="6 7">
    <name type="scientific">Mycobacterium paraense</name>
    <dbReference type="NCBI Taxonomy" id="767916"/>
    <lineage>
        <taxon>Bacteria</taxon>
        <taxon>Bacillati</taxon>
        <taxon>Actinomycetota</taxon>
        <taxon>Actinomycetes</taxon>
        <taxon>Mycobacteriales</taxon>
        <taxon>Mycobacteriaceae</taxon>
        <taxon>Mycobacterium</taxon>
        <taxon>Mycobacterium simiae complex</taxon>
    </lineage>
</organism>
<dbReference type="EMBL" id="LQPN01000063">
    <property type="protein sequence ID" value="ORW41754.1"/>
    <property type="molecule type" value="Genomic_DNA"/>
</dbReference>
<evidence type="ECO:0000256" key="2">
    <source>
        <dbReference type="RuleBase" id="RU003616"/>
    </source>
</evidence>
<sequence>MTLMRFDPFRELDRLADQALTGARSAQTLPMEALRRGDQFIVAIDVPGSDPNDIDVTVERNVVEITAQRRPIRQEGDEVIVDERPQGEFRRQLFLGENLDPDNLSAACDRGVLTLTIPVSEASKPRKVQIGHSNGGQHAVQTGSEPRETVDA</sequence>
<keyword evidence="8" id="KW-1185">Reference proteome</keyword>
<protein>
    <submittedName>
        <fullName evidence="6">Heat-shock protein Hsp20</fullName>
    </submittedName>
</protein>
<comment type="caution">
    <text evidence="6">The sequence shown here is derived from an EMBL/GenBank/DDBJ whole genome shotgun (WGS) entry which is preliminary data.</text>
</comment>
<dbReference type="SUPFAM" id="SSF49764">
    <property type="entry name" value="HSP20-like chaperones"/>
    <property type="match status" value="1"/>
</dbReference>
<reference evidence="6" key="2">
    <citation type="submission" date="2016-01" db="EMBL/GenBank/DDBJ databases">
        <authorList>
            <person name="Oliw E.H."/>
        </authorList>
    </citation>
    <scope>NUCLEOTIDE SEQUENCE</scope>
    <source>
        <strain evidence="6">IEC33</strain>
    </source>
</reference>
<dbReference type="InterPro" id="IPR008978">
    <property type="entry name" value="HSP20-like_chaperone"/>
</dbReference>
<dbReference type="PROSITE" id="PS01031">
    <property type="entry name" value="SHSP"/>
    <property type="match status" value="1"/>
</dbReference>
<dbReference type="InterPro" id="IPR031107">
    <property type="entry name" value="Small_HSP"/>
</dbReference>
<feature type="compositionally biased region" description="Polar residues" evidence="3">
    <location>
        <begin position="131"/>
        <end position="144"/>
    </location>
</feature>